<dbReference type="EMBL" id="JAAVVJ010000001">
    <property type="protein sequence ID" value="KAF7229884.1"/>
    <property type="molecule type" value="Genomic_DNA"/>
</dbReference>
<dbReference type="AlphaFoldDB" id="A0A9D3C4S6"/>
<accession>A0A9D3C4S6</accession>
<feature type="compositionally biased region" description="Basic and acidic residues" evidence="1">
    <location>
        <begin position="514"/>
        <end position="525"/>
    </location>
</feature>
<evidence type="ECO:0000313" key="3">
    <source>
        <dbReference type="Proteomes" id="UP000822369"/>
    </source>
</evidence>
<feature type="compositionally biased region" description="Polar residues" evidence="1">
    <location>
        <begin position="35"/>
        <end position="45"/>
    </location>
</feature>
<feature type="region of interest" description="Disordered" evidence="1">
    <location>
        <begin position="1"/>
        <end position="45"/>
    </location>
</feature>
<feature type="compositionally biased region" description="Basic residues" evidence="1">
    <location>
        <begin position="641"/>
        <end position="657"/>
    </location>
</feature>
<dbReference type="Proteomes" id="UP000822369">
    <property type="component" value="Chromosome 1"/>
</dbReference>
<feature type="region of interest" description="Disordered" evidence="1">
    <location>
        <begin position="305"/>
        <end position="360"/>
    </location>
</feature>
<comment type="caution">
    <text evidence="2">The sequence shown here is derived from an EMBL/GenBank/DDBJ whole genome shotgun (WGS) entry which is preliminary data.</text>
</comment>
<feature type="compositionally biased region" description="Basic and acidic residues" evidence="1">
    <location>
        <begin position="349"/>
        <end position="358"/>
    </location>
</feature>
<dbReference type="KEGG" id="nfu:107376985"/>
<reference evidence="2" key="1">
    <citation type="submission" date="2020-03" db="EMBL/GenBank/DDBJ databases">
        <title>Intra-Species Differences in Population Size shape Life History and Genome Evolution.</title>
        <authorList>
            <person name="Willemsen D."/>
            <person name="Cui R."/>
            <person name="Valenzano D.R."/>
        </authorList>
    </citation>
    <scope>NUCLEOTIDE SEQUENCE</scope>
    <source>
        <strain evidence="2">GRZ</strain>
        <tissue evidence="2">Whole</tissue>
    </source>
</reference>
<feature type="compositionally biased region" description="Basic and acidic residues" evidence="1">
    <location>
        <begin position="611"/>
        <end position="639"/>
    </location>
</feature>
<name>A0A9D3C4S6_NOTFU</name>
<organism evidence="2 3">
    <name type="scientific">Nothobranchius furzeri</name>
    <name type="common">Turquoise killifish</name>
    <dbReference type="NCBI Taxonomy" id="105023"/>
    <lineage>
        <taxon>Eukaryota</taxon>
        <taxon>Metazoa</taxon>
        <taxon>Chordata</taxon>
        <taxon>Craniata</taxon>
        <taxon>Vertebrata</taxon>
        <taxon>Euteleostomi</taxon>
        <taxon>Actinopterygii</taxon>
        <taxon>Neopterygii</taxon>
        <taxon>Teleostei</taxon>
        <taxon>Neoteleostei</taxon>
        <taxon>Acanthomorphata</taxon>
        <taxon>Ovalentaria</taxon>
        <taxon>Atherinomorphae</taxon>
        <taxon>Cyprinodontiformes</taxon>
        <taxon>Nothobranchiidae</taxon>
        <taxon>Nothobranchius</taxon>
    </lineage>
</organism>
<feature type="region of interest" description="Disordered" evidence="1">
    <location>
        <begin position="418"/>
        <end position="449"/>
    </location>
</feature>
<protein>
    <submittedName>
        <fullName evidence="2">LOC107376985-like protein</fullName>
    </submittedName>
</protein>
<feature type="compositionally biased region" description="Polar residues" evidence="1">
    <location>
        <begin position="328"/>
        <end position="337"/>
    </location>
</feature>
<evidence type="ECO:0000256" key="1">
    <source>
        <dbReference type="SAM" id="MobiDB-lite"/>
    </source>
</evidence>
<feature type="compositionally biased region" description="Basic and acidic residues" evidence="1">
    <location>
        <begin position="678"/>
        <end position="703"/>
    </location>
</feature>
<proteinExistence type="predicted"/>
<feature type="region of interest" description="Disordered" evidence="1">
    <location>
        <begin position="511"/>
        <end position="752"/>
    </location>
</feature>
<sequence length="752" mass="83858">MNLEECSLPDFISDDSGGSSSQNEPRPTRPADPVPQTSRESSQSLTAAELHRWMGVPDQLHRSASCRNPDPSLIPSCLVSPLNLMVLPPCSWVQNNSTLITCSPFAPQPSQRPTRSFISHAPPFRPPLCMLVPSSSPQGFCWSGIGLLPAFIQPMSWCLTQVPVQQTHNSALIQNRLLDKTVTPPSVLDKSLVGTQDGQQKAPNKNEELQNLKKYLKVPPGPSSSWEKNLEFEPCEDCMVALKSLCSEATEDTGEDQRHETETAENTLCLQYLDDLGHHEDLVQTLEWSLDPDFLNSILSSALEQQQESISDPPPVTVTTSPQSPPDLTSSHLNSDPLSIKSEPNPHLNRQDSHEKSQENLCRPLVESPFLEEEADRLLDNMHPSHEENKIPVKTRSTACPYCCFILDNTFTLPDDTTVTKSDPDSLQRKWTPAVQRMEASPSGGSSLNIRTKATKIRGRCDINQERLKKGRSEQKSPLAEKITQVRQSRRLLERKVMEYKRNLGENGQIKTQVIKETKTEDIHPNKASAEGSNKDGPGRVKTGKPMYFLQKLAPSARSKTSGVARTNAKGTAAEAAEEQTKTQITQRAGKRKPRRETQQLVSSPVKKRRTQDQDEGPKEAKARRQAPRKELVKKDISKKPLTKRGTAKTPPKRPKTTPKAAPETSRWSVENTGEMKIIIRAEVKDQTKAEAGSEQRTWRDHSGWWSQPRNPKNTRGAPKQKQGSKETEKACVQPRAAKPPKKHPKDLDSHV</sequence>
<evidence type="ECO:0000313" key="2">
    <source>
        <dbReference type="EMBL" id="KAF7229884.1"/>
    </source>
</evidence>
<gene>
    <name evidence="2" type="ORF">G4P62_003797</name>
</gene>
<feature type="compositionally biased region" description="Polar residues" evidence="1">
    <location>
        <begin position="705"/>
        <end position="714"/>
    </location>
</feature>